<accession>A0A812TRH6</accession>
<gene>
    <name evidence="1" type="ORF">SPIL2461_LOCUS14549</name>
</gene>
<sequence>MSIPARVVQECMSQLASAHEGDRLVKIVSDVLNMLEQHGQVYSIQLKPSMVGISPLNRDGSGVNPVDVHELLSDILTAGWLDSRVTAIGVEPSCQADLDWNAEFFRKVNGILGTFDGSQCKVLSLVLSKSVAEQLPDLLSLVQRMGNATLQRSEHELQFMRRLHCLWISQSSSGSHVDFGSIKKKATTGKTVHLKALPHLYTFALKAVGGRSPFLLDETEAFVRMQSPSTRSLGPDFWEKISGDMKGANQCVRFRHAM</sequence>
<protein>
    <submittedName>
        <fullName evidence="1">Uncharacterized protein</fullName>
    </submittedName>
</protein>
<organism evidence="1 2">
    <name type="scientific">Symbiodinium pilosum</name>
    <name type="common">Dinoflagellate</name>
    <dbReference type="NCBI Taxonomy" id="2952"/>
    <lineage>
        <taxon>Eukaryota</taxon>
        <taxon>Sar</taxon>
        <taxon>Alveolata</taxon>
        <taxon>Dinophyceae</taxon>
        <taxon>Suessiales</taxon>
        <taxon>Symbiodiniaceae</taxon>
        <taxon>Symbiodinium</taxon>
    </lineage>
</organism>
<reference evidence="1" key="1">
    <citation type="submission" date="2021-02" db="EMBL/GenBank/DDBJ databases">
        <authorList>
            <person name="Dougan E. K."/>
            <person name="Rhodes N."/>
            <person name="Thang M."/>
            <person name="Chan C."/>
        </authorList>
    </citation>
    <scope>NUCLEOTIDE SEQUENCE</scope>
</reference>
<feature type="non-terminal residue" evidence="1">
    <location>
        <position position="258"/>
    </location>
</feature>
<dbReference type="Proteomes" id="UP000649617">
    <property type="component" value="Unassembled WGS sequence"/>
</dbReference>
<evidence type="ECO:0000313" key="1">
    <source>
        <dbReference type="EMBL" id="CAE7548077.1"/>
    </source>
</evidence>
<comment type="caution">
    <text evidence="1">The sequence shown here is derived from an EMBL/GenBank/DDBJ whole genome shotgun (WGS) entry which is preliminary data.</text>
</comment>
<dbReference type="OrthoDB" id="418262at2759"/>
<evidence type="ECO:0000313" key="2">
    <source>
        <dbReference type="Proteomes" id="UP000649617"/>
    </source>
</evidence>
<name>A0A812TRH6_SYMPI</name>
<dbReference type="AlphaFoldDB" id="A0A812TRH6"/>
<proteinExistence type="predicted"/>
<dbReference type="EMBL" id="CAJNIZ010033812">
    <property type="protein sequence ID" value="CAE7548077.1"/>
    <property type="molecule type" value="Genomic_DNA"/>
</dbReference>
<keyword evidence="2" id="KW-1185">Reference proteome</keyword>